<dbReference type="CDD" id="cd00267">
    <property type="entry name" value="ABC_ATPase"/>
    <property type="match status" value="1"/>
</dbReference>
<evidence type="ECO:0000313" key="5">
    <source>
        <dbReference type="Proteomes" id="UP001155901"/>
    </source>
</evidence>
<evidence type="ECO:0000313" key="4">
    <source>
        <dbReference type="EMBL" id="MCP2007602.1"/>
    </source>
</evidence>
<evidence type="ECO:0000313" key="3">
    <source>
        <dbReference type="EMBL" id="MBV6323444.1"/>
    </source>
</evidence>
<keyword evidence="1" id="KW-0472">Membrane</keyword>
<protein>
    <submittedName>
        <fullName evidence="3">AAA family ATPase</fullName>
    </submittedName>
    <submittedName>
        <fullName evidence="4">ABC-type dipeptide/oligopeptide/nickel transport system ATPase subunit</fullName>
    </submittedName>
</protein>
<organism evidence="3 5">
    <name type="scientific">Duganella violaceipulchra</name>
    <dbReference type="NCBI Taxonomy" id="2849652"/>
    <lineage>
        <taxon>Bacteria</taxon>
        <taxon>Pseudomonadati</taxon>
        <taxon>Pseudomonadota</taxon>
        <taxon>Betaproteobacteria</taxon>
        <taxon>Burkholderiales</taxon>
        <taxon>Oxalobacteraceae</taxon>
        <taxon>Telluria group</taxon>
        <taxon>Duganella</taxon>
    </lineage>
</organism>
<evidence type="ECO:0000259" key="2">
    <source>
        <dbReference type="SMART" id="SM00382"/>
    </source>
</evidence>
<keyword evidence="1" id="KW-1003">Cell membrane</keyword>
<proteinExistence type="predicted"/>
<comment type="caution">
    <text evidence="3">The sequence shown here is derived from an EMBL/GenBank/DDBJ whole genome shotgun (WGS) entry which is preliminary data.</text>
</comment>
<evidence type="ECO:0000256" key="1">
    <source>
        <dbReference type="ARBA" id="ARBA00022475"/>
    </source>
</evidence>
<dbReference type="AlphaFoldDB" id="A0AA41HA15"/>
<dbReference type="PANTHER" id="PTHR43581">
    <property type="entry name" value="ATP/GTP PHOSPHATASE"/>
    <property type="match status" value="1"/>
</dbReference>
<accession>A0AA41HA15</accession>
<dbReference type="Proteomes" id="UP001155901">
    <property type="component" value="Unassembled WGS sequence"/>
</dbReference>
<sequence>MKIRNVQHIKLLEFSVDLERNQLMGIVGRNGVGKTTLMKAIQNLRSADTFLKTSSDRIFSEASAIEYELGDTQINFMYDAALGSLNSKGSISDTLRGIVDVELPMPFGQRFNFYQSISDADSKIRQAVVLQDYSRPVELIEFLNEIYSSNKFDELVEVRVKGIPHYCIILPDNRYIREDYLSSGEFFLINLYRKIQLRCKLIAIDEIDISLDAAAQVHLIEKLREFCTKYEVNVVFTTHSLAMMQTLLDGELYHMREGVDGIEVLPESYAYIKSTLFGFRGWDRYVLTEDKVLMRFLEYVINQFCGDVFYEYKIIYIGAAGSVVDLMRRNEREEFFSKKDHVISVLDGDQREEKYAQGDRILFIPFESVEKEIYSDYMDGKLRLLGNYATNDPKKLFAKFISMKVLSELKIFDYLCSKNEAQVVEFAAHLKDFLSRN</sequence>
<dbReference type="GO" id="GO:0005524">
    <property type="term" value="F:ATP binding"/>
    <property type="evidence" value="ECO:0007669"/>
    <property type="project" value="InterPro"/>
</dbReference>
<dbReference type="InterPro" id="IPR003593">
    <property type="entry name" value="AAA+_ATPase"/>
</dbReference>
<dbReference type="EMBL" id="JAHTGR010000011">
    <property type="protein sequence ID" value="MBV6323444.1"/>
    <property type="molecule type" value="Genomic_DNA"/>
</dbReference>
<dbReference type="Proteomes" id="UP001162889">
    <property type="component" value="Unassembled WGS sequence"/>
</dbReference>
<dbReference type="RefSeq" id="WP_217944136.1">
    <property type="nucleotide sequence ID" value="NZ_JAHTGR010000011.1"/>
</dbReference>
<dbReference type="Pfam" id="PF00005">
    <property type="entry name" value="ABC_tran"/>
    <property type="match status" value="1"/>
</dbReference>
<dbReference type="InterPro" id="IPR051396">
    <property type="entry name" value="Bact_Antivir_Def_Nuclease"/>
</dbReference>
<dbReference type="SMART" id="SM00382">
    <property type="entry name" value="AAA"/>
    <property type="match status" value="1"/>
</dbReference>
<reference evidence="4" key="2">
    <citation type="submission" date="2022-03" db="EMBL/GenBank/DDBJ databases">
        <title>Genome Encyclopedia of Bacteria and Archaea VI: Functional Genomics of Type Strains.</title>
        <authorList>
            <person name="Whitman W."/>
        </authorList>
    </citation>
    <scope>NUCLEOTIDE SEQUENCE</scope>
    <source>
        <strain evidence="4">HSC-15S17</strain>
    </source>
</reference>
<reference evidence="3" key="1">
    <citation type="submission" date="2021-07" db="EMBL/GenBank/DDBJ databases">
        <title>Characterization of violacein-producing bacteria and related species.</title>
        <authorList>
            <person name="Wilson H.S."/>
            <person name="De Leon M.E."/>
        </authorList>
    </citation>
    <scope>NUCLEOTIDE SEQUENCE</scope>
    <source>
        <strain evidence="3">HSC-15S17</strain>
    </source>
</reference>
<keyword evidence="6" id="KW-1185">Reference proteome</keyword>
<evidence type="ECO:0000313" key="6">
    <source>
        <dbReference type="Proteomes" id="UP001162889"/>
    </source>
</evidence>
<dbReference type="GO" id="GO:0016887">
    <property type="term" value="F:ATP hydrolysis activity"/>
    <property type="evidence" value="ECO:0007669"/>
    <property type="project" value="InterPro"/>
</dbReference>
<feature type="domain" description="AAA+ ATPase" evidence="2">
    <location>
        <begin position="20"/>
        <end position="266"/>
    </location>
</feature>
<name>A0AA41HA15_9BURK</name>
<dbReference type="PANTHER" id="PTHR43581:SF2">
    <property type="entry name" value="EXCINUCLEASE ATPASE SUBUNIT"/>
    <property type="match status" value="1"/>
</dbReference>
<dbReference type="EMBL" id="JALJZU010000002">
    <property type="protein sequence ID" value="MCP2007602.1"/>
    <property type="molecule type" value="Genomic_DNA"/>
</dbReference>
<dbReference type="InterPro" id="IPR003439">
    <property type="entry name" value="ABC_transporter-like_ATP-bd"/>
</dbReference>
<gene>
    <name evidence="3" type="ORF">KVP70_21135</name>
    <name evidence="4" type="ORF">L1274_001295</name>
</gene>